<dbReference type="SUPFAM" id="SSF52402">
    <property type="entry name" value="Adenine nucleotide alpha hydrolases-like"/>
    <property type="match status" value="1"/>
</dbReference>
<dbReference type="Proteomes" id="UP000054683">
    <property type="component" value="Unassembled WGS sequence"/>
</dbReference>
<dbReference type="InterPro" id="IPR014729">
    <property type="entry name" value="Rossmann-like_a/b/a_fold"/>
</dbReference>
<keyword evidence="1" id="KW-0436">Ligase</keyword>
<dbReference type="Gene3D" id="3.40.50.620">
    <property type="entry name" value="HUPs"/>
    <property type="match status" value="1"/>
</dbReference>
<dbReference type="GO" id="GO:0016874">
    <property type="term" value="F:ligase activity"/>
    <property type="evidence" value="ECO:0007669"/>
    <property type="project" value="UniProtKB-KW"/>
</dbReference>
<dbReference type="AlphaFoldDB" id="A0A158IYD1"/>
<reference evidence="1 2" key="1">
    <citation type="submission" date="2016-01" db="EMBL/GenBank/DDBJ databases">
        <authorList>
            <person name="Oliw E.H."/>
        </authorList>
    </citation>
    <scope>NUCLEOTIDE SEQUENCE [LARGE SCALE GENOMIC DNA]</scope>
    <source>
        <strain evidence="1">LMG 27134</strain>
    </source>
</reference>
<sequence length="425" mass="46243">MRVMCLPAELIPEQLVDDTDYFSLYANTGRQNVGRISSGWVSSLARSGFAPPSAVWDFVTISLAVAAADIACSRQGSADGWTRMIELEVALHEPERWIAQKPSLERTFRFLTGDFWTLNFRDGGVAPPSTTAPRQTDADCVALLSGGLDSLVGGIELAATGRTPLFVSQMAKGDSDTQRLFARHLGGGERHFQWNHRITVPHVTERSTRGRSIVFLAFAILASTTLPGWQTGGTTALVIPENGFISLNIALNAGRFGSYSTKTTHPTFLEGIQRVVDEVGLRVRLVRPYQLVTKGELLVNCSNGLLLHELAGHSTSCGRFGYYNYTHCGRCVPCLVRRASFLRAGITDPTSRYIFPDLATAGRERGPNDVGSVATAYVNYSEKGVDRLIGGALSFAPPGERDSYSAVFARGMDELGELLRVHNVL</sequence>
<evidence type="ECO:0000313" key="1">
    <source>
        <dbReference type="EMBL" id="SAL61495.1"/>
    </source>
</evidence>
<dbReference type="EMBL" id="FCOK02000065">
    <property type="protein sequence ID" value="SAL61495.1"/>
    <property type="molecule type" value="Genomic_DNA"/>
</dbReference>
<gene>
    <name evidence="1" type="primary">queC</name>
    <name evidence="1" type="ORF">AWB69_06837</name>
</gene>
<evidence type="ECO:0000313" key="2">
    <source>
        <dbReference type="Proteomes" id="UP000054683"/>
    </source>
</evidence>
<proteinExistence type="predicted"/>
<dbReference type="NCBIfam" id="NF041925">
    <property type="entry name" value="QatC"/>
    <property type="match status" value="1"/>
</dbReference>
<dbReference type="EC" id="6.3.4.20" evidence="1"/>
<organism evidence="1 2">
    <name type="scientific">Caballeronia udeis</name>
    <dbReference type="NCBI Taxonomy" id="1232866"/>
    <lineage>
        <taxon>Bacteria</taxon>
        <taxon>Pseudomonadati</taxon>
        <taxon>Pseudomonadota</taxon>
        <taxon>Betaproteobacteria</taxon>
        <taxon>Burkholderiales</taxon>
        <taxon>Burkholderiaceae</taxon>
        <taxon>Caballeronia</taxon>
    </lineage>
</organism>
<accession>A0A158IYD1</accession>
<protein>
    <submittedName>
        <fullName evidence="1">7-cyano-7-deazaguanine synthase</fullName>
        <ecNumber evidence="1">6.3.4.20</ecNumber>
    </submittedName>
</protein>
<dbReference type="InterPro" id="IPR049676">
    <property type="entry name" value="QatC"/>
</dbReference>
<name>A0A158IYD1_9BURK</name>